<dbReference type="InterPro" id="IPR023214">
    <property type="entry name" value="HAD_sf"/>
</dbReference>
<reference evidence="2" key="1">
    <citation type="submission" date="2022-08" db="EMBL/GenBank/DDBJ databases">
        <authorList>
            <person name="Marques A."/>
        </authorList>
    </citation>
    <scope>NUCLEOTIDE SEQUENCE</scope>
    <source>
        <strain evidence="2">RhyPub2mFocal</strain>
        <tissue evidence="2">Leaves</tissue>
    </source>
</reference>
<name>A0AAV8FQM1_9POAL</name>
<organism evidence="2 3">
    <name type="scientific">Rhynchospora pubera</name>
    <dbReference type="NCBI Taxonomy" id="906938"/>
    <lineage>
        <taxon>Eukaryota</taxon>
        <taxon>Viridiplantae</taxon>
        <taxon>Streptophyta</taxon>
        <taxon>Embryophyta</taxon>
        <taxon>Tracheophyta</taxon>
        <taxon>Spermatophyta</taxon>
        <taxon>Magnoliopsida</taxon>
        <taxon>Liliopsida</taxon>
        <taxon>Poales</taxon>
        <taxon>Cyperaceae</taxon>
        <taxon>Cyperoideae</taxon>
        <taxon>Rhynchosporeae</taxon>
        <taxon>Rhynchospora</taxon>
    </lineage>
</organism>
<dbReference type="SUPFAM" id="SSF56784">
    <property type="entry name" value="HAD-like"/>
    <property type="match status" value="2"/>
</dbReference>
<dbReference type="InterPro" id="IPR011948">
    <property type="entry name" value="Dullard_phosphatase"/>
</dbReference>
<gene>
    <name evidence="2" type="ORF">LUZ62_044473</name>
</gene>
<accession>A0AAV8FQM1</accession>
<dbReference type="NCBIfam" id="TIGR02251">
    <property type="entry name" value="HIF-SF_euk"/>
    <property type="match status" value="1"/>
</dbReference>
<dbReference type="SMART" id="SM00577">
    <property type="entry name" value="CPDc"/>
    <property type="match status" value="1"/>
</dbReference>
<dbReference type="Pfam" id="PF03031">
    <property type="entry name" value="NIF"/>
    <property type="match status" value="2"/>
</dbReference>
<dbReference type="AlphaFoldDB" id="A0AAV8FQM1"/>
<dbReference type="PROSITE" id="PS50969">
    <property type="entry name" value="FCP1"/>
    <property type="match status" value="2"/>
</dbReference>
<sequence length="291" mass="33933">MIDWLDPNREFISHRLYRDTCTRSSGGHHHKDLTVTGRRLDRSVVIDDHPELYGKHRQNVIPVSSLHGDPRDVETLLKVQSFFELERSFKDMRYQSRKVWRYLNSLLFSPPRCLLPLSDQKTLFLDLDHTLIVSLEEPPTEKFAAGDQIMLRFMEETLYVIKRPGVEQLLRSAIASNYEIVIFTAGTKLYASPVIDWLDPNREFISHRLYRDACTITIDGKCLKDLSVTGRRLDRSVVIDDSPTVYGKHRENVIPVSPFHGDPGDVELLNILWFFEFEKQFKDLRLAVKNY</sequence>
<dbReference type="InterPro" id="IPR050365">
    <property type="entry name" value="TIM50"/>
</dbReference>
<dbReference type="Gene3D" id="3.40.50.1000">
    <property type="entry name" value="HAD superfamily/HAD-like"/>
    <property type="match status" value="2"/>
</dbReference>
<protein>
    <submittedName>
        <fullName evidence="2">CTD small phosphatase-like protein</fullName>
    </submittedName>
</protein>
<proteinExistence type="predicted"/>
<dbReference type="Proteomes" id="UP001140206">
    <property type="component" value="Chromosome 2"/>
</dbReference>
<evidence type="ECO:0000313" key="2">
    <source>
        <dbReference type="EMBL" id="KAJ4793227.1"/>
    </source>
</evidence>
<evidence type="ECO:0000313" key="3">
    <source>
        <dbReference type="Proteomes" id="UP001140206"/>
    </source>
</evidence>
<feature type="domain" description="FCP1 homology" evidence="1">
    <location>
        <begin position="1"/>
        <end position="86"/>
    </location>
</feature>
<dbReference type="GO" id="GO:0016791">
    <property type="term" value="F:phosphatase activity"/>
    <property type="evidence" value="ECO:0007669"/>
    <property type="project" value="InterPro"/>
</dbReference>
<dbReference type="PANTHER" id="PTHR12210">
    <property type="entry name" value="DULLARD PROTEIN PHOSPHATASE"/>
    <property type="match status" value="1"/>
</dbReference>
<dbReference type="EMBL" id="JAMFTS010000002">
    <property type="protein sequence ID" value="KAJ4793227.1"/>
    <property type="molecule type" value="Genomic_DNA"/>
</dbReference>
<evidence type="ECO:0000259" key="1">
    <source>
        <dbReference type="PROSITE" id="PS50969"/>
    </source>
</evidence>
<keyword evidence="3" id="KW-1185">Reference proteome</keyword>
<comment type="caution">
    <text evidence="2">The sequence shown here is derived from an EMBL/GenBank/DDBJ whole genome shotgun (WGS) entry which is preliminary data.</text>
</comment>
<dbReference type="InterPro" id="IPR004274">
    <property type="entry name" value="FCP1_dom"/>
</dbReference>
<feature type="domain" description="FCP1 homology" evidence="1">
    <location>
        <begin position="116"/>
        <end position="278"/>
    </location>
</feature>
<dbReference type="CDD" id="cd07521">
    <property type="entry name" value="HAD_FCP1-like"/>
    <property type="match status" value="1"/>
</dbReference>
<dbReference type="InterPro" id="IPR036412">
    <property type="entry name" value="HAD-like_sf"/>
</dbReference>
<dbReference type="FunFam" id="3.40.50.1000:FF:000093">
    <property type="entry name" value="NLI interacting factor-like phosphatase family protein"/>
    <property type="match status" value="1"/>
</dbReference>